<dbReference type="InterPro" id="IPR036259">
    <property type="entry name" value="MFS_trans_sf"/>
</dbReference>
<dbReference type="PROSITE" id="PS50850">
    <property type="entry name" value="MFS"/>
    <property type="match status" value="1"/>
</dbReference>
<evidence type="ECO:0000256" key="5">
    <source>
        <dbReference type="ARBA" id="ARBA00023136"/>
    </source>
</evidence>
<dbReference type="InterPro" id="IPR050189">
    <property type="entry name" value="MFS_Efflux_Transporters"/>
</dbReference>
<feature type="transmembrane region" description="Helical" evidence="6">
    <location>
        <begin position="306"/>
        <end position="328"/>
    </location>
</feature>
<dbReference type="SUPFAM" id="SSF103473">
    <property type="entry name" value="MFS general substrate transporter"/>
    <property type="match status" value="1"/>
</dbReference>
<reference evidence="8 9" key="1">
    <citation type="submission" date="2018-07" db="EMBL/GenBank/DDBJ databases">
        <title>Venubactetium sediminum gen. nov., sp. nov., isolated from a marine solar saltern.</title>
        <authorList>
            <person name="Wang S."/>
        </authorList>
    </citation>
    <scope>NUCLEOTIDE SEQUENCE [LARGE SCALE GENOMIC DNA]</scope>
    <source>
        <strain evidence="8 9">WD2A32</strain>
    </source>
</reference>
<feature type="transmembrane region" description="Helical" evidence="6">
    <location>
        <begin position="368"/>
        <end position="385"/>
    </location>
</feature>
<evidence type="ECO:0000313" key="8">
    <source>
        <dbReference type="EMBL" id="RDD62569.1"/>
    </source>
</evidence>
<keyword evidence="2" id="KW-1003">Cell membrane</keyword>
<keyword evidence="4 6" id="KW-1133">Transmembrane helix</keyword>
<dbReference type="AlphaFoldDB" id="A0A369TB81"/>
<evidence type="ECO:0000256" key="2">
    <source>
        <dbReference type="ARBA" id="ARBA00022475"/>
    </source>
</evidence>
<protein>
    <submittedName>
        <fullName evidence="8">MFS transporter</fullName>
    </submittedName>
</protein>
<evidence type="ECO:0000313" key="9">
    <source>
        <dbReference type="Proteomes" id="UP000253941"/>
    </source>
</evidence>
<dbReference type="InterPro" id="IPR011701">
    <property type="entry name" value="MFS"/>
</dbReference>
<feature type="transmembrane region" description="Helical" evidence="6">
    <location>
        <begin position="171"/>
        <end position="188"/>
    </location>
</feature>
<dbReference type="InterPro" id="IPR020846">
    <property type="entry name" value="MFS_dom"/>
</dbReference>
<evidence type="ECO:0000256" key="3">
    <source>
        <dbReference type="ARBA" id="ARBA00022692"/>
    </source>
</evidence>
<feature type="transmembrane region" description="Helical" evidence="6">
    <location>
        <begin position="107"/>
        <end position="124"/>
    </location>
</feature>
<dbReference type="PANTHER" id="PTHR43124">
    <property type="entry name" value="PURINE EFFLUX PUMP PBUE"/>
    <property type="match status" value="1"/>
</dbReference>
<feature type="transmembrane region" description="Helical" evidence="6">
    <location>
        <begin position="145"/>
        <end position="165"/>
    </location>
</feature>
<evidence type="ECO:0000256" key="6">
    <source>
        <dbReference type="SAM" id="Phobius"/>
    </source>
</evidence>
<keyword evidence="3 6" id="KW-0812">Transmembrane</keyword>
<evidence type="ECO:0000256" key="4">
    <source>
        <dbReference type="ARBA" id="ARBA00022989"/>
    </source>
</evidence>
<dbReference type="PANTHER" id="PTHR43124:SF3">
    <property type="entry name" value="CHLORAMPHENICOL EFFLUX PUMP RV0191"/>
    <property type="match status" value="1"/>
</dbReference>
<evidence type="ECO:0000256" key="1">
    <source>
        <dbReference type="ARBA" id="ARBA00004651"/>
    </source>
</evidence>
<organism evidence="8 9">
    <name type="scientific">Ferruginivarius sediminum</name>
    <dbReference type="NCBI Taxonomy" id="2661937"/>
    <lineage>
        <taxon>Bacteria</taxon>
        <taxon>Pseudomonadati</taxon>
        <taxon>Pseudomonadota</taxon>
        <taxon>Alphaproteobacteria</taxon>
        <taxon>Rhodospirillales</taxon>
        <taxon>Rhodospirillaceae</taxon>
        <taxon>Ferruginivarius</taxon>
    </lineage>
</organism>
<dbReference type="GO" id="GO:0022857">
    <property type="term" value="F:transmembrane transporter activity"/>
    <property type="evidence" value="ECO:0007669"/>
    <property type="project" value="InterPro"/>
</dbReference>
<accession>A0A369TB81</accession>
<feature type="transmembrane region" description="Helical" evidence="6">
    <location>
        <begin position="282"/>
        <end position="300"/>
    </location>
</feature>
<dbReference type="EMBL" id="QPMH01000005">
    <property type="protein sequence ID" value="RDD62569.1"/>
    <property type="molecule type" value="Genomic_DNA"/>
</dbReference>
<dbReference type="Pfam" id="PF07690">
    <property type="entry name" value="MFS_1"/>
    <property type="match status" value="1"/>
</dbReference>
<feature type="transmembrane region" description="Helical" evidence="6">
    <location>
        <begin position="54"/>
        <end position="72"/>
    </location>
</feature>
<gene>
    <name evidence="8" type="ORF">DRB17_07975</name>
</gene>
<feature type="transmembrane region" description="Helical" evidence="6">
    <location>
        <begin position="255"/>
        <end position="275"/>
    </location>
</feature>
<name>A0A369TB81_9PROT</name>
<comment type="caution">
    <text evidence="8">The sequence shown here is derived from an EMBL/GenBank/DDBJ whole genome shotgun (WGS) entry which is preliminary data.</text>
</comment>
<keyword evidence="5 6" id="KW-0472">Membrane</keyword>
<evidence type="ECO:0000259" key="7">
    <source>
        <dbReference type="PROSITE" id="PS50850"/>
    </source>
</evidence>
<comment type="subcellular location">
    <subcellularLocation>
        <location evidence="1">Cell membrane</location>
        <topology evidence="1">Multi-pass membrane protein</topology>
    </subcellularLocation>
</comment>
<proteinExistence type="predicted"/>
<feature type="transmembrane region" description="Helical" evidence="6">
    <location>
        <begin position="21"/>
        <end position="42"/>
    </location>
</feature>
<keyword evidence="9" id="KW-1185">Reference proteome</keyword>
<feature type="transmembrane region" description="Helical" evidence="6">
    <location>
        <begin position="209"/>
        <end position="235"/>
    </location>
</feature>
<sequence length="421" mass="44369">MILDHIMDESITLSPAKLIPAGLAIVASTYGLARYTYGLFVPEIQSEFGLSTELMGLIASGSYAGYLAATLIGSSISGIVGPRLPIVLGGLAATIGMTIMAASKDPWLFALGVILAGTSPGLAYPPLSDAVTELVRKRHQNRTYAIINSGTSLGVIIAGPAALLATGDWRWAWVGFAVFAAVATLWNAKLLPSGKSPARAAAEMPELKWAWFFSPHSSRLFLSAFLFGIVTAVYWTFAVDLLVDYGTLAHNQSRFFWILIGGFGLLGGAAGDLVTRFGLRRTFRIGMLAIALAISTPALLPEHVLAVYASAMAFGSTFILITGLFGIWSVHAFHDRPSAGFGATFFLISAGQLVGPSLAGFLASWSEMAMVFQLAAIACAAPLLLGPRHDLYSMTPDAAATSVDDANPEITAEQAYQDAGV</sequence>
<dbReference type="Proteomes" id="UP000253941">
    <property type="component" value="Unassembled WGS sequence"/>
</dbReference>
<feature type="domain" description="Major facilitator superfamily (MFS) profile" evidence="7">
    <location>
        <begin position="17"/>
        <end position="390"/>
    </location>
</feature>
<feature type="transmembrane region" description="Helical" evidence="6">
    <location>
        <begin position="340"/>
        <end position="362"/>
    </location>
</feature>
<dbReference type="Gene3D" id="1.20.1250.20">
    <property type="entry name" value="MFS general substrate transporter like domains"/>
    <property type="match status" value="1"/>
</dbReference>
<feature type="transmembrane region" description="Helical" evidence="6">
    <location>
        <begin position="84"/>
        <end position="101"/>
    </location>
</feature>
<dbReference type="GO" id="GO:0005886">
    <property type="term" value="C:plasma membrane"/>
    <property type="evidence" value="ECO:0007669"/>
    <property type="project" value="UniProtKB-SubCell"/>
</dbReference>